<dbReference type="GO" id="GO:0005524">
    <property type="term" value="F:ATP binding"/>
    <property type="evidence" value="ECO:0007669"/>
    <property type="project" value="UniProtKB-UniRule"/>
</dbReference>
<feature type="binding site" evidence="2">
    <location>
        <position position="57"/>
    </location>
    <ligand>
        <name>ATP</name>
        <dbReference type="ChEBI" id="CHEBI:30616"/>
    </ligand>
</feature>
<feature type="compositionally biased region" description="Acidic residues" evidence="3">
    <location>
        <begin position="502"/>
        <end position="515"/>
    </location>
</feature>
<evidence type="ECO:0000259" key="4">
    <source>
        <dbReference type="PROSITE" id="PS50011"/>
    </source>
</evidence>
<accession>A0A2A8D0M9</accession>
<dbReference type="PROSITE" id="PS00107">
    <property type="entry name" value="PROTEIN_KINASE_ATP"/>
    <property type="match status" value="1"/>
</dbReference>
<dbReference type="SUPFAM" id="SSF56112">
    <property type="entry name" value="Protein kinase-like (PK-like)"/>
    <property type="match status" value="1"/>
</dbReference>
<sequence>MDREDIFHETGDRLAIALPSGTLLRDQFRIGRVLGAGGFGVTYLGFDELLERPVAVKEYFPRHLAVDRTDNNTVKPRSSTQDPDFDFGLQRFLQEARTLAKFEDHPNIVRVRTFFGENGTGYLVMNFYEGFTLEEYIESQSGWLPEDEALYIIHDVLDGLQAAHDAGVLHRDIDPSNIYLNGDGRVVLLDFGAARTAVGERTQTLSVMLKRGYAPHEQYHSRGEQGPWTDIYACSATLYRTLTGYKPPEAPARVMSEDLVPPSEISPGLSEEINDAVVAGLEVLPQSRPQSIEAFRDLLPARPDITAAAWIDGNRVPHDHEPSEDDLGDAVVEIRTDADCRLYVNGRVSEILEAGQTVSLNLSSGWHRLRAVRTDRAAASGGTATLTTTATTSASNQGDYVSLHDLIWQSEISASPESPTAVHVTFGPDAPTFPATKVSPVRESTGQTETIAPGEDARSTGRVDVAPSEDAASDDAHVSKEQDEEQESSASSKDANGQAVEESGDEETESEDDSPAEPGETTTDEPERSLSRVQVEYSADDDTTAQSDIEVALHHASRAARKVSKRVATEASEAIGRTRDATTTVARSMSDRMKKVDFSDYWARIGRSMSSGGTADGDDGDADTTTDEAAKSSDVGGMAFGSTDSKRALQIGGVAAIALFLIVGGWWAVLGSSAPKQPVNKAPVTGDDLATTQSDVVQVNVIANDRDPEGRSLRLASVMALPGSVGAVSQLDSARIQFRPADGFAGVAEIHHTVMDADSNFSDGILRIHVPFSKEPSRTFVAPRDPQVLTPADVDGDGTLDLLTATYAGNRILLFSLGRDEPVEVMDGATGAIDASAADMDGDGDVDVLAAAFRNDAVYIVQNVSTGEELAFSEPIALPTPVEGALLAQPADVNGDGQPDVVAVSQISGRIVWFENRSASGGFKFSEAKTIATGFGSLEAAVVADIDGDGDPDVASADYQEDTVSWHENDGTGTFVTHRIDESARGVIAVAAADVDGDGRRDVLASTATDDRVVWYRRQPTDSLSSGSASFSDPILVSDSVDEPESIAVADVDMDGDNDVMTASFRSGVVAWHENLGDRTFGAVHVITRDAPEALAVLPIDFDADGDVDITVASQGNDRITWFENAIISDETPGASTASPDTSQSPESAGS</sequence>
<dbReference type="InterPro" id="IPR011009">
    <property type="entry name" value="Kinase-like_dom_sf"/>
</dbReference>
<dbReference type="Pfam" id="PF00069">
    <property type="entry name" value="Pkinase"/>
    <property type="match status" value="1"/>
</dbReference>
<dbReference type="Gene3D" id="1.10.510.10">
    <property type="entry name" value="Transferase(Phosphotransferase) domain 1"/>
    <property type="match status" value="1"/>
</dbReference>
<dbReference type="OrthoDB" id="9813021at2"/>
<keyword evidence="6" id="KW-1185">Reference proteome</keyword>
<proteinExistence type="predicted"/>
<keyword evidence="2" id="KW-0547">Nucleotide-binding</keyword>
<dbReference type="InterPro" id="IPR000719">
    <property type="entry name" value="Prot_kinase_dom"/>
</dbReference>
<dbReference type="RefSeq" id="WP_098074653.1">
    <property type="nucleotide sequence ID" value="NZ_PDEQ01000002.1"/>
</dbReference>
<feature type="compositionally biased region" description="Acidic residues" evidence="3">
    <location>
        <begin position="616"/>
        <end position="626"/>
    </location>
</feature>
<evidence type="ECO:0000256" key="2">
    <source>
        <dbReference type="PROSITE-ProRule" id="PRU10141"/>
    </source>
</evidence>
<dbReference type="InterPro" id="IPR028994">
    <property type="entry name" value="Integrin_alpha_N"/>
</dbReference>
<dbReference type="CDD" id="cd14014">
    <property type="entry name" value="STKc_PknB_like"/>
    <property type="match status" value="1"/>
</dbReference>
<dbReference type="Pfam" id="PF13517">
    <property type="entry name" value="FG-GAP_3"/>
    <property type="match status" value="3"/>
</dbReference>
<feature type="region of interest" description="Disordered" evidence="3">
    <location>
        <begin position="1130"/>
        <end position="1151"/>
    </location>
</feature>
<evidence type="ECO:0000313" key="5">
    <source>
        <dbReference type="EMBL" id="PEN14475.1"/>
    </source>
</evidence>
<name>A0A2A8D0M9_9BACT</name>
<evidence type="ECO:0000256" key="3">
    <source>
        <dbReference type="SAM" id="MobiDB-lite"/>
    </source>
</evidence>
<evidence type="ECO:0000313" key="6">
    <source>
        <dbReference type="Proteomes" id="UP000220102"/>
    </source>
</evidence>
<evidence type="ECO:0000256" key="1">
    <source>
        <dbReference type="ARBA" id="ARBA00022729"/>
    </source>
</evidence>
<feature type="region of interest" description="Disordered" evidence="3">
    <location>
        <begin position="433"/>
        <end position="530"/>
    </location>
</feature>
<dbReference type="Gene3D" id="2.130.10.130">
    <property type="entry name" value="Integrin alpha, N-terminal"/>
    <property type="match status" value="2"/>
</dbReference>
<reference evidence="5 6" key="1">
    <citation type="submission" date="2017-10" db="EMBL/GenBank/DDBJ databases">
        <title>Draft genome of Longibacter Salinarum.</title>
        <authorList>
            <person name="Goh K.M."/>
            <person name="Shamsir M.S."/>
            <person name="Lim S.W."/>
        </authorList>
    </citation>
    <scope>NUCLEOTIDE SEQUENCE [LARGE SCALE GENOMIC DNA]</scope>
    <source>
        <strain evidence="5 6">KCTC 52045</strain>
    </source>
</reference>
<dbReference type="Gene3D" id="3.30.200.20">
    <property type="entry name" value="Phosphorylase Kinase, domain 1"/>
    <property type="match status" value="1"/>
</dbReference>
<protein>
    <recommendedName>
        <fullName evidence="4">Protein kinase domain-containing protein</fullName>
    </recommendedName>
</protein>
<gene>
    <name evidence="5" type="ORF">CRI94_05465</name>
</gene>
<dbReference type="AlphaFoldDB" id="A0A2A8D0M9"/>
<feature type="region of interest" description="Disordered" evidence="3">
    <location>
        <begin position="608"/>
        <end position="637"/>
    </location>
</feature>
<feature type="compositionally biased region" description="Polar residues" evidence="3">
    <location>
        <begin position="1134"/>
        <end position="1151"/>
    </location>
</feature>
<dbReference type="Pfam" id="PF17963">
    <property type="entry name" value="Big_9"/>
    <property type="match status" value="1"/>
</dbReference>
<dbReference type="InterPro" id="IPR017441">
    <property type="entry name" value="Protein_kinase_ATP_BS"/>
</dbReference>
<comment type="caution">
    <text evidence="5">The sequence shown here is derived from an EMBL/GenBank/DDBJ whole genome shotgun (WGS) entry which is preliminary data.</text>
</comment>
<dbReference type="EMBL" id="PDEQ01000002">
    <property type="protein sequence ID" value="PEN14475.1"/>
    <property type="molecule type" value="Genomic_DNA"/>
</dbReference>
<dbReference type="PANTHER" id="PTHR44103:SF1">
    <property type="entry name" value="PROPROTEIN CONVERTASE P"/>
    <property type="match status" value="1"/>
</dbReference>
<feature type="domain" description="Protein kinase" evidence="4">
    <location>
        <begin position="28"/>
        <end position="305"/>
    </location>
</feature>
<keyword evidence="2" id="KW-0067">ATP-binding</keyword>
<keyword evidence="1" id="KW-0732">Signal</keyword>
<dbReference type="PROSITE" id="PS50011">
    <property type="entry name" value="PROTEIN_KINASE_DOM"/>
    <property type="match status" value="1"/>
</dbReference>
<organism evidence="5 6">
    <name type="scientific">Longibacter salinarum</name>
    <dbReference type="NCBI Taxonomy" id="1850348"/>
    <lineage>
        <taxon>Bacteria</taxon>
        <taxon>Pseudomonadati</taxon>
        <taxon>Rhodothermota</taxon>
        <taxon>Rhodothermia</taxon>
        <taxon>Rhodothermales</taxon>
        <taxon>Salisaetaceae</taxon>
        <taxon>Longibacter</taxon>
    </lineage>
</organism>
<dbReference type="GO" id="GO:0004672">
    <property type="term" value="F:protein kinase activity"/>
    <property type="evidence" value="ECO:0007669"/>
    <property type="project" value="InterPro"/>
</dbReference>
<dbReference type="Proteomes" id="UP000220102">
    <property type="component" value="Unassembled WGS sequence"/>
</dbReference>
<dbReference type="PANTHER" id="PTHR44103">
    <property type="entry name" value="PROPROTEIN CONVERTASE P"/>
    <property type="match status" value="1"/>
</dbReference>
<dbReference type="SUPFAM" id="SSF69318">
    <property type="entry name" value="Integrin alpha N-terminal domain"/>
    <property type="match status" value="1"/>
</dbReference>
<dbReference type="InterPro" id="IPR013517">
    <property type="entry name" value="FG-GAP"/>
</dbReference>